<sequence length="65" mass="7305">MMLITETNLISPDDFYEALIETHRDLTNEQSQELNAALILLLANHLGDMNVLREALRQARASVAP</sequence>
<dbReference type="InterPro" id="IPR021233">
    <property type="entry name" value="DUF2783"/>
</dbReference>
<gene>
    <name evidence="1" type="ORF">FOC84_17815</name>
</gene>
<evidence type="ECO:0000313" key="2">
    <source>
        <dbReference type="Proteomes" id="UP000500970"/>
    </source>
</evidence>
<name>A0A7D4IRQ6_9BURK</name>
<dbReference type="AlphaFoldDB" id="A0A7D4IRQ6"/>
<reference evidence="1 2" key="1">
    <citation type="submission" date="2020-05" db="EMBL/GenBank/DDBJ databases">
        <title>FDA dAtabase for Regulatory Grade micrObial Sequences (FDA-ARGOS): Supporting development and validation of Infectious Disease Dx tests.</title>
        <authorList>
            <person name="Sproer C."/>
            <person name="Gronow S."/>
            <person name="Severitt S."/>
            <person name="Schroder I."/>
            <person name="Tallon L."/>
            <person name="Sadzewicz L."/>
            <person name="Zhao X."/>
            <person name="Vavikolanu K."/>
            <person name="Mehta A."/>
            <person name="Aluvathingal J."/>
            <person name="Nadendla S."/>
            <person name="Myers T."/>
            <person name="Yan Y."/>
            <person name="Sichtig H."/>
        </authorList>
    </citation>
    <scope>NUCLEOTIDE SEQUENCE [LARGE SCALE GENOMIC DNA]</scope>
    <source>
        <strain evidence="1 2">FDAARGOS_790</strain>
    </source>
</reference>
<dbReference type="KEGG" id="apes:FOC84_17815"/>
<evidence type="ECO:0000313" key="1">
    <source>
        <dbReference type="EMBL" id="QKH39724.1"/>
    </source>
</evidence>
<protein>
    <submittedName>
        <fullName evidence="1">DUF2783 domain-containing protein</fullName>
    </submittedName>
</protein>
<dbReference type="EMBL" id="CP053985">
    <property type="protein sequence ID" value="QKH39724.1"/>
    <property type="molecule type" value="Genomic_DNA"/>
</dbReference>
<dbReference type="Pfam" id="PF10932">
    <property type="entry name" value="DUF2783"/>
    <property type="match status" value="1"/>
</dbReference>
<organism evidence="1 2">
    <name type="scientific">Achromobacter pestifer</name>
    <dbReference type="NCBI Taxonomy" id="1353889"/>
    <lineage>
        <taxon>Bacteria</taxon>
        <taxon>Pseudomonadati</taxon>
        <taxon>Pseudomonadota</taxon>
        <taxon>Betaproteobacteria</taxon>
        <taxon>Burkholderiales</taxon>
        <taxon>Alcaligenaceae</taxon>
        <taxon>Achromobacter</taxon>
    </lineage>
</organism>
<keyword evidence="2" id="KW-1185">Reference proteome</keyword>
<proteinExistence type="predicted"/>
<dbReference type="Proteomes" id="UP000500970">
    <property type="component" value="Chromosome"/>
</dbReference>
<accession>A0A7D4IRQ6</accession>